<dbReference type="GO" id="GO:0005524">
    <property type="term" value="F:ATP binding"/>
    <property type="evidence" value="ECO:0007669"/>
    <property type="project" value="UniProtKB-UniRule"/>
</dbReference>
<protein>
    <recommendedName>
        <fullName evidence="5">ATP-grasp domain-containing protein</fullName>
    </recommendedName>
</protein>
<proteinExistence type="predicted"/>
<keyword evidence="3 4" id="KW-0067">ATP-binding</keyword>
<evidence type="ECO:0000256" key="2">
    <source>
        <dbReference type="ARBA" id="ARBA00022741"/>
    </source>
</evidence>
<dbReference type="InterPro" id="IPR052032">
    <property type="entry name" value="ATP-dep_AA_Ligase"/>
</dbReference>
<name>S4AP43_9ACTN</name>
<dbReference type="RefSeq" id="WP_016641828.1">
    <property type="nucleotide sequence ID" value="NZ_AOPZ01000175.1"/>
</dbReference>
<gene>
    <name evidence="6" type="ORF">STRAU_3701</name>
</gene>
<dbReference type="PATRIC" id="fig|1286094.4.peg.3661"/>
<comment type="caution">
    <text evidence="6">The sequence shown here is derived from an EMBL/GenBank/DDBJ whole genome shotgun (WGS) entry which is preliminary data.</text>
</comment>
<dbReference type="AlphaFoldDB" id="S4AP43"/>
<feature type="domain" description="ATP-grasp" evidence="5">
    <location>
        <begin position="106"/>
        <end position="321"/>
    </location>
</feature>
<dbReference type="Gene3D" id="3.30.470.20">
    <property type="entry name" value="ATP-grasp fold, B domain"/>
    <property type="match status" value="1"/>
</dbReference>
<evidence type="ECO:0000256" key="3">
    <source>
        <dbReference type="ARBA" id="ARBA00022840"/>
    </source>
</evidence>
<dbReference type="PROSITE" id="PS50975">
    <property type="entry name" value="ATP_GRASP"/>
    <property type="match status" value="1"/>
</dbReference>
<keyword evidence="1" id="KW-0436">Ligase</keyword>
<evidence type="ECO:0000313" key="6">
    <source>
        <dbReference type="EMBL" id="EPH43242.1"/>
    </source>
</evidence>
<organism evidence="6 7">
    <name type="scientific">Streptomyces aurantiacus JA 4570</name>
    <dbReference type="NCBI Taxonomy" id="1286094"/>
    <lineage>
        <taxon>Bacteria</taxon>
        <taxon>Bacillati</taxon>
        <taxon>Actinomycetota</taxon>
        <taxon>Actinomycetes</taxon>
        <taxon>Kitasatosporales</taxon>
        <taxon>Streptomycetaceae</taxon>
        <taxon>Streptomyces</taxon>
        <taxon>Streptomyces aurantiacus group</taxon>
    </lineage>
</organism>
<dbReference type="GO" id="GO:0046872">
    <property type="term" value="F:metal ion binding"/>
    <property type="evidence" value="ECO:0007669"/>
    <property type="project" value="InterPro"/>
</dbReference>
<dbReference type="SUPFAM" id="SSF56059">
    <property type="entry name" value="Glutathione synthetase ATP-binding domain-like"/>
    <property type="match status" value="1"/>
</dbReference>
<dbReference type="InterPro" id="IPR011761">
    <property type="entry name" value="ATP-grasp"/>
</dbReference>
<dbReference type="PANTHER" id="PTHR43585">
    <property type="entry name" value="FUMIPYRROLE BIOSYNTHESIS PROTEIN C"/>
    <property type="match status" value="1"/>
</dbReference>
<sequence length="444" mass="49612">MEPSNVFIVGLDDKNLDVLCAQPFAERYRFHALSGHEEVQNGGEVELPELLDRMERRLQEFPGRIDAVVGYWDFPVSTVVPILCRRFGLRGPDLEAVVKCEHKYWSRLEQRQVIEEYPRFALVDLDGPAKPPEGLRYPMWIKPVKSYSSELAFHVADDAQYAKAVAAVREGVGRLGEPFEFVLDRLDLPPEIAEAGGQACLAEESLTGEQVTVEGYSCDGRIEVYGIVDSVNYPDTSSFLRYQYPSALPDSVQDRLADISRRVIARIGLDNSTFCIEYFCDLDSGRIGLLEVNPRHSQSHAELFEQVDGIPNHYCQIAIALGEDPRLPRRQGPYALAAKWFLRRFTDGRVTHRADDEALERLCGEIPGVKTIPLVDAGARLSEVSQATDSYSYELAHVYTAAADQKELRDKYTRAVAALDFRFDEDLGDTGTGAGGTGKEAERA</sequence>
<keyword evidence="7" id="KW-1185">Reference proteome</keyword>
<evidence type="ECO:0000259" key="5">
    <source>
        <dbReference type="PROSITE" id="PS50975"/>
    </source>
</evidence>
<evidence type="ECO:0000313" key="7">
    <source>
        <dbReference type="Proteomes" id="UP000014629"/>
    </source>
</evidence>
<accession>S4AP43</accession>
<dbReference type="PANTHER" id="PTHR43585:SF2">
    <property type="entry name" value="ATP-GRASP ENZYME FSQD"/>
    <property type="match status" value="1"/>
</dbReference>
<dbReference type="Pfam" id="PF13535">
    <property type="entry name" value="ATP-grasp_4"/>
    <property type="match status" value="1"/>
</dbReference>
<evidence type="ECO:0000256" key="1">
    <source>
        <dbReference type="ARBA" id="ARBA00022598"/>
    </source>
</evidence>
<evidence type="ECO:0000256" key="4">
    <source>
        <dbReference type="PROSITE-ProRule" id="PRU00409"/>
    </source>
</evidence>
<keyword evidence="2 4" id="KW-0547">Nucleotide-binding</keyword>
<dbReference type="OrthoDB" id="8441067at2"/>
<dbReference type="EMBL" id="AOPZ01000175">
    <property type="protein sequence ID" value="EPH43242.1"/>
    <property type="molecule type" value="Genomic_DNA"/>
</dbReference>
<reference evidence="6 7" key="1">
    <citation type="submission" date="2013-02" db="EMBL/GenBank/DDBJ databases">
        <title>Draft Genome Sequence of Streptomyces aurantiacus, Which Produces Setomimycin.</title>
        <authorList>
            <person name="Gruening B.A."/>
            <person name="Praeg A."/>
            <person name="Erxleben A."/>
            <person name="Guenther S."/>
            <person name="Mueller M."/>
        </authorList>
    </citation>
    <scope>NUCLEOTIDE SEQUENCE [LARGE SCALE GENOMIC DNA]</scope>
    <source>
        <strain evidence="6 7">JA 4570</strain>
    </source>
</reference>
<dbReference type="Proteomes" id="UP000014629">
    <property type="component" value="Unassembled WGS sequence"/>
</dbReference>
<dbReference type="GO" id="GO:0016874">
    <property type="term" value="F:ligase activity"/>
    <property type="evidence" value="ECO:0007669"/>
    <property type="project" value="UniProtKB-KW"/>
</dbReference>